<dbReference type="InterPro" id="IPR027267">
    <property type="entry name" value="AH/BAR_dom_sf"/>
</dbReference>
<name>A0A0M3IF32_ASCLU</name>
<organism evidence="1 2">
    <name type="scientific">Ascaris lumbricoides</name>
    <name type="common">Giant roundworm</name>
    <dbReference type="NCBI Taxonomy" id="6252"/>
    <lineage>
        <taxon>Eukaryota</taxon>
        <taxon>Metazoa</taxon>
        <taxon>Ecdysozoa</taxon>
        <taxon>Nematoda</taxon>
        <taxon>Chromadorea</taxon>
        <taxon>Rhabditida</taxon>
        <taxon>Spirurina</taxon>
        <taxon>Ascaridomorpha</taxon>
        <taxon>Ascaridoidea</taxon>
        <taxon>Ascarididae</taxon>
        <taxon>Ascaris</taxon>
    </lineage>
</organism>
<protein>
    <submittedName>
        <fullName evidence="2">Polyprotein</fullName>
    </submittedName>
</protein>
<dbReference type="Gene3D" id="1.20.1270.60">
    <property type="entry name" value="Arfaptin homology (AH) domain/BAR domain"/>
    <property type="match status" value="1"/>
</dbReference>
<evidence type="ECO:0000313" key="2">
    <source>
        <dbReference type="WBParaSite" id="ALUE_0001678001-mRNA-1"/>
    </source>
</evidence>
<dbReference type="AlphaFoldDB" id="A0A0M3IF32"/>
<dbReference type="Proteomes" id="UP000036681">
    <property type="component" value="Unplaced"/>
</dbReference>
<sequence length="203" mass="23151">LCALSHFWFQAETEQSEACKKFEKISEVAKGELQDLKKRRLTAFKKNLIDFADLEVKHAKSSTWEIKTLKCRSSIFSGKRRVDHCAVVGNGFMVSLCALLVLRYAAYLSERGAKDLISFLLQEMSAALLMPRPTGRISVWLCCVEPALGTSTMESSKINFFEVWDSEWNLRTLDCEEWVKPIATLMCYYKNKARPIGGGHQQR</sequence>
<keyword evidence="1" id="KW-1185">Reference proteome</keyword>
<evidence type="ECO:0000313" key="1">
    <source>
        <dbReference type="Proteomes" id="UP000036681"/>
    </source>
</evidence>
<dbReference type="WBParaSite" id="ALUE_0001678001-mRNA-1">
    <property type="protein sequence ID" value="ALUE_0001678001-mRNA-1"/>
    <property type="gene ID" value="ALUE_0001678001"/>
</dbReference>
<dbReference type="PANTHER" id="PTHR45850:SF1">
    <property type="entry name" value="SORTING NEXIN 6, ISOFORM B"/>
    <property type="match status" value="1"/>
</dbReference>
<proteinExistence type="predicted"/>
<reference evidence="2" key="1">
    <citation type="submission" date="2017-02" db="UniProtKB">
        <authorList>
            <consortium name="WormBaseParasite"/>
        </authorList>
    </citation>
    <scope>IDENTIFICATION</scope>
</reference>
<dbReference type="PANTHER" id="PTHR45850">
    <property type="entry name" value="SORTING NEXIN FAMILY MEMBER"/>
    <property type="match status" value="1"/>
</dbReference>
<accession>A0A0M3IF32</accession>